<proteinExistence type="predicted"/>
<organism evidence="1 2">
    <name type="scientific">Amazonocrinis nigriterrae CENA67</name>
    <dbReference type="NCBI Taxonomy" id="2794033"/>
    <lineage>
        <taxon>Bacteria</taxon>
        <taxon>Bacillati</taxon>
        <taxon>Cyanobacteriota</taxon>
        <taxon>Cyanophyceae</taxon>
        <taxon>Nostocales</taxon>
        <taxon>Nostocaceae</taxon>
        <taxon>Amazonocrinis</taxon>
        <taxon>Amazonocrinis nigriterrae</taxon>
    </lineage>
</organism>
<keyword evidence="2" id="KW-1185">Reference proteome</keyword>
<comment type="caution">
    <text evidence="1">The sequence shown here is derived from an EMBL/GenBank/DDBJ whole genome shotgun (WGS) entry which is preliminary data.</text>
</comment>
<dbReference type="Proteomes" id="UP000632766">
    <property type="component" value="Unassembled WGS sequence"/>
</dbReference>
<name>A0A8J7LEF4_9NOST</name>
<sequence length="121" mass="13190">MATLEEGLSQFKALPKPESSRLIDFEQAEIRPGIVNGTYILIVSGTKPYLNMEVRLVPLVYIQQPEYWGVEVVGTLSGIGLPATAPYTVSLPVDGIRGKKGIEVLGANSSKQLPFPDVEQY</sequence>
<dbReference type="AlphaFoldDB" id="A0A8J7LEF4"/>
<evidence type="ECO:0000313" key="1">
    <source>
        <dbReference type="EMBL" id="MBH8566676.1"/>
    </source>
</evidence>
<reference evidence="1 2" key="1">
    <citation type="journal article" date="2021" name="Int. J. Syst. Evol. Microbiol.">
        <title>Amazonocrinis nigriterrae gen. nov., sp. nov., Atlanticothrix silvestris gen. nov., sp. nov. and Dendronalium phyllosphericum gen. nov., sp. nov., nostocacean cyanobacteria from Brazilian environments.</title>
        <authorList>
            <person name="Alvarenga D.O."/>
            <person name="Andreote A.P.D."/>
            <person name="Branco L.H.Z."/>
            <person name="Delbaje E."/>
            <person name="Cruz R.B."/>
            <person name="Varani A.M."/>
            <person name="Fiore M.F."/>
        </authorList>
    </citation>
    <scope>NUCLEOTIDE SEQUENCE [LARGE SCALE GENOMIC DNA]</scope>
    <source>
        <strain evidence="1 2">CENA67</strain>
    </source>
</reference>
<accession>A0A8J7LEF4</accession>
<dbReference type="RefSeq" id="WP_198128416.1">
    <property type="nucleotide sequence ID" value="NZ_JAECZC010000102.1"/>
</dbReference>
<evidence type="ECO:0000313" key="2">
    <source>
        <dbReference type="Proteomes" id="UP000632766"/>
    </source>
</evidence>
<protein>
    <submittedName>
        <fullName evidence="1">Uncharacterized protein</fullName>
    </submittedName>
</protein>
<gene>
    <name evidence="1" type="ORF">I8748_31755</name>
</gene>
<dbReference type="EMBL" id="JAECZC010000102">
    <property type="protein sequence ID" value="MBH8566676.1"/>
    <property type="molecule type" value="Genomic_DNA"/>
</dbReference>